<protein>
    <submittedName>
        <fullName evidence="9">Vacuolar protein sorting-associated protein 53</fullName>
    </submittedName>
</protein>
<comment type="subcellular location">
    <subcellularLocation>
        <location evidence="2">Endosome membrane</location>
        <topology evidence="2">Peripheral membrane protein</topology>
    </subcellularLocation>
    <subcellularLocation>
        <location evidence="1">Golgi apparatus</location>
        <location evidence="1">trans-Golgi network membrane</location>
        <topology evidence="1">Peripheral membrane protein</topology>
    </subcellularLocation>
</comment>
<evidence type="ECO:0000259" key="7">
    <source>
        <dbReference type="Pfam" id="PF04100"/>
    </source>
</evidence>
<evidence type="ECO:0000256" key="5">
    <source>
        <dbReference type="ARBA" id="ARBA00023034"/>
    </source>
</evidence>
<dbReference type="InterPro" id="IPR007234">
    <property type="entry name" value="Vps53_N"/>
</dbReference>
<evidence type="ECO:0000256" key="4">
    <source>
        <dbReference type="ARBA" id="ARBA00022753"/>
    </source>
</evidence>
<dbReference type="GO" id="GO:0000938">
    <property type="term" value="C:GARP complex"/>
    <property type="evidence" value="ECO:0007669"/>
    <property type="project" value="InterPro"/>
</dbReference>
<dbReference type="EMBL" id="PJQM01002452">
    <property type="protein sequence ID" value="RCH95248.1"/>
    <property type="molecule type" value="Genomic_DNA"/>
</dbReference>
<organism evidence="9 10">
    <name type="scientific">Rhizopus stolonifer</name>
    <name type="common">Rhizopus nigricans</name>
    <dbReference type="NCBI Taxonomy" id="4846"/>
    <lineage>
        <taxon>Eukaryota</taxon>
        <taxon>Fungi</taxon>
        <taxon>Fungi incertae sedis</taxon>
        <taxon>Mucoromycota</taxon>
        <taxon>Mucoromycotina</taxon>
        <taxon>Mucoromycetes</taxon>
        <taxon>Mucorales</taxon>
        <taxon>Mucorineae</taxon>
        <taxon>Rhizopodaceae</taxon>
        <taxon>Rhizopus</taxon>
    </lineage>
</organism>
<evidence type="ECO:0000256" key="6">
    <source>
        <dbReference type="ARBA" id="ARBA00023136"/>
    </source>
</evidence>
<feature type="non-terminal residue" evidence="9">
    <location>
        <position position="1"/>
    </location>
</feature>
<dbReference type="PANTHER" id="PTHR12820:SF0">
    <property type="entry name" value="VACUOLAR PROTEIN SORTING-ASSOCIATED PROTEIN 53 HOMOLOG"/>
    <property type="match status" value="1"/>
</dbReference>
<evidence type="ECO:0000313" key="9">
    <source>
        <dbReference type="EMBL" id="RCH95248.1"/>
    </source>
</evidence>
<keyword evidence="4" id="KW-0967">Endosome</keyword>
<keyword evidence="5" id="KW-0333">Golgi apparatus</keyword>
<gene>
    <name evidence="9" type="primary">VPS53_1</name>
    <name evidence="9" type="ORF">CU098_000957</name>
</gene>
<dbReference type="GO" id="GO:0010008">
    <property type="term" value="C:endosome membrane"/>
    <property type="evidence" value="ECO:0007669"/>
    <property type="project" value="UniProtKB-SubCell"/>
</dbReference>
<dbReference type="Pfam" id="PF04100">
    <property type="entry name" value="Vps53_N"/>
    <property type="match status" value="1"/>
</dbReference>
<evidence type="ECO:0000256" key="1">
    <source>
        <dbReference type="ARBA" id="ARBA00004150"/>
    </source>
</evidence>
<comment type="caution">
    <text evidence="9">The sequence shown here is derived from an EMBL/GenBank/DDBJ whole genome shotgun (WGS) entry which is preliminary data.</text>
</comment>
<feature type="domain" description="Vps53 N-terminal" evidence="7">
    <location>
        <begin position="1"/>
        <end position="294"/>
    </location>
</feature>
<dbReference type="PANTHER" id="PTHR12820">
    <property type="entry name" value="VACUOLAR SORTING PROTEIN 53"/>
    <property type="match status" value="1"/>
</dbReference>
<comment type="similarity">
    <text evidence="3">Belongs to the VPS53 family.</text>
</comment>
<evidence type="ECO:0000313" key="10">
    <source>
        <dbReference type="Proteomes" id="UP000253551"/>
    </source>
</evidence>
<dbReference type="AlphaFoldDB" id="A0A367JZA4"/>
<dbReference type="GO" id="GO:0042147">
    <property type="term" value="P:retrograde transport, endosome to Golgi"/>
    <property type="evidence" value="ECO:0007669"/>
    <property type="project" value="InterPro"/>
</dbReference>
<dbReference type="InterPro" id="IPR031745">
    <property type="entry name" value="Vps53_C"/>
</dbReference>
<evidence type="ECO:0000256" key="2">
    <source>
        <dbReference type="ARBA" id="ARBA00004481"/>
    </source>
</evidence>
<dbReference type="Proteomes" id="UP000253551">
    <property type="component" value="Unassembled WGS sequence"/>
</dbReference>
<dbReference type="InterPro" id="IPR039766">
    <property type="entry name" value="Vps53"/>
</dbReference>
<reference evidence="9 10" key="1">
    <citation type="journal article" date="2018" name="G3 (Bethesda)">
        <title>Phylogenetic and Phylogenomic Definition of Rhizopus Species.</title>
        <authorList>
            <person name="Gryganskyi A.P."/>
            <person name="Golan J."/>
            <person name="Dolatabadi S."/>
            <person name="Mondo S."/>
            <person name="Robb S."/>
            <person name="Idnurm A."/>
            <person name="Muszewska A."/>
            <person name="Steczkiewicz K."/>
            <person name="Masonjones S."/>
            <person name="Liao H.L."/>
            <person name="Gajdeczka M.T."/>
            <person name="Anike F."/>
            <person name="Vuek A."/>
            <person name="Anishchenko I.M."/>
            <person name="Voigt K."/>
            <person name="de Hoog G.S."/>
            <person name="Smith M.E."/>
            <person name="Heitman J."/>
            <person name="Vilgalys R."/>
            <person name="Stajich J.E."/>
        </authorList>
    </citation>
    <scope>NUCLEOTIDE SEQUENCE [LARGE SCALE GENOMIC DNA]</scope>
    <source>
        <strain evidence="9 10">LSU 92-RS-03</strain>
    </source>
</reference>
<name>A0A367JZA4_RHIST</name>
<dbReference type="Pfam" id="PF16854">
    <property type="entry name" value="VPS53_C"/>
    <property type="match status" value="1"/>
</dbReference>
<proteinExistence type="inferred from homology"/>
<dbReference type="OrthoDB" id="10261632at2759"/>
<evidence type="ECO:0000256" key="3">
    <source>
        <dbReference type="ARBA" id="ARBA00008628"/>
    </source>
</evidence>
<dbReference type="STRING" id="4846.A0A367JZA4"/>
<dbReference type="InterPro" id="IPR038260">
    <property type="entry name" value="Vps53_C_sf"/>
</dbReference>
<feature type="domain" description="Vps53 C-terminal" evidence="8">
    <location>
        <begin position="514"/>
        <end position="600"/>
    </location>
</feature>
<dbReference type="GO" id="GO:0005829">
    <property type="term" value="C:cytosol"/>
    <property type="evidence" value="ECO:0007669"/>
    <property type="project" value="GOC"/>
</dbReference>
<keyword evidence="6" id="KW-0472">Membrane</keyword>
<evidence type="ECO:0000259" key="8">
    <source>
        <dbReference type="Pfam" id="PF16854"/>
    </source>
</evidence>
<accession>A0A367JZA4</accession>
<keyword evidence="10" id="KW-1185">Reference proteome</keyword>
<dbReference type="Gene3D" id="1.10.357.110">
    <property type="entry name" value="Vacuolar protein sorting-associated protein 53, C-terminus"/>
    <property type="match status" value="1"/>
</dbReference>
<sequence>ITQDVKSLDYAKRHLTHTVTLLKRLQMLVTAVDQLEEMSRNKEYRESAQLLQAVIQLMQHFKQYKSVAQIAQLSDGIHKLQKYLGEYVLKEFDQGFNAEGALVGQAWLLHDSCLVASVLDEPIRYEKKTCVDIRLKPFLFGRETIVKRYVDLQLKSYRQIFSRITEDVAQLDHLSRRYAFLKRTLKTCEEVQIFPDSWAVSARISEKFCEYTKMDMEAVLSNNVPSVEDFLKSLQLTLEFETQLNKRFERYIKDKELLFNYEGLISSSFEPYFYLYINTEDATIASMIDSYVQSDTVAANTEDDGTMVVLPSSTDLFYFYKETLAQCSKFSTGKALLDLSQVFAKHLDSYCNQIILGGITRNEKKTPDYFRFASLSLNTADYCSMTTQQLEEKLKEKINTKYADQVNLTQEKERFMQSISLCIDGSVKGMEHALDPFFLQMTRLPWETMDSVGDQSDYVTSVMDIVKRYSSVIGRTITNKRYFRTFCDRFAEWFLIKYLTLVFQCKPVSEIGAEQLLLDTHSIKTLLMEIPLTSFSDGSPKTVPTSYGRVVNKNTSKVEAVLKTIMSPIEPYEAYVENYLLLIKDKHTGNFIRLLELKGIKKPEQGSLLAMLQKRIPYHDDLSENPKLFPSESTVAQSNMTPTSIATSLSTMASTAASNVSSPTEGTRGKLNENFRKLVMTGMAFRKDLQEKRDQH</sequence>